<dbReference type="GO" id="GO:0022857">
    <property type="term" value="F:transmembrane transporter activity"/>
    <property type="evidence" value="ECO:0007669"/>
    <property type="project" value="InterPro"/>
</dbReference>
<feature type="transmembrane region" description="Helical" evidence="11">
    <location>
        <begin position="170"/>
        <end position="190"/>
    </location>
</feature>
<keyword evidence="10 11" id="KW-0472">Membrane</keyword>
<keyword evidence="7" id="KW-0448">Lipopolysaccharide biosynthesis</keyword>
<comment type="subcellular location">
    <subcellularLocation>
        <location evidence="1">Cell membrane</location>
        <topology evidence="1">Multi-pass membrane protein</topology>
    </subcellularLocation>
</comment>
<keyword evidence="9" id="KW-0443">Lipid metabolism</keyword>
<accession>A0A090MS69</accession>
<evidence type="ECO:0000256" key="5">
    <source>
        <dbReference type="ARBA" id="ARBA00022556"/>
    </source>
</evidence>
<dbReference type="Proteomes" id="UP000035762">
    <property type="component" value="Unassembled WGS sequence"/>
</dbReference>
<evidence type="ECO:0000256" key="7">
    <source>
        <dbReference type="ARBA" id="ARBA00022985"/>
    </source>
</evidence>
<proteinExistence type="predicted"/>
<organism evidence="13 14">
    <name type="scientific">Afipia felis</name>
    <name type="common">Cat scratch disease bacillus</name>
    <dbReference type="NCBI Taxonomy" id="1035"/>
    <lineage>
        <taxon>Bacteria</taxon>
        <taxon>Pseudomonadati</taxon>
        <taxon>Pseudomonadota</taxon>
        <taxon>Alphaproteobacteria</taxon>
        <taxon>Hyphomicrobiales</taxon>
        <taxon>Nitrobacteraceae</taxon>
        <taxon>Afipia</taxon>
    </lineage>
</organism>
<dbReference type="EMBL" id="CCAZ020000001">
    <property type="protein sequence ID" value="CEG09062.1"/>
    <property type="molecule type" value="Genomic_DNA"/>
</dbReference>
<evidence type="ECO:0000256" key="2">
    <source>
        <dbReference type="ARBA" id="ARBA00022475"/>
    </source>
</evidence>
<evidence type="ECO:0000256" key="1">
    <source>
        <dbReference type="ARBA" id="ARBA00004651"/>
    </source>
</evidence>
<dbReference type="AlphaFoldDB" id="A0A090MS69"/>
<name>A0A090MS69_AFIFE</name>
<evidence type="ECO:0000256" key="4">
    <source>
        <dbReference type="ARBA" id="ARBA00022519"/>
    </source>
</evidence>
<keyword evidence="14" id="KW-1185">Reference proteome</keyword>
<reference evidence="13 14" key="1">
    <citation type="journal article" date="2014" name="Genome Announc.">
        <title>Genome Sequence of Afipia felis Strain 76713, Isolated in Hospital Water Using an Amoeba Co-Culture Procedure.</title>
        <authorList>
            <person name="Benamar S."/>
            <person name="La Scola B."/>
            <person name="Croce O."/>
        </authorList>
    </citation>
    <scope>NUCLEOTIDE SEQUENCE [LARGE SCALE GENOMIC DNA]</scope>
    <source>
        <strain evidence="13 14">76713</strain>
    </source>
</reference>
<evidence type="ECO:0000256" key="11">
    <source>
        <dbReference type="SAM" id="Phobius"/>
    </source>
</evidence>
<evidence type="ECO:0000256" key="9">
    <source>
        <dbReference type="ARBA" id="ARBA00023098"/>
    </source>
</evidence>
<feature type="domain" description="EamA" evidence="12">
    <location>
        <begin position="8"/>
        <end position="130"/>
    </location>
</feature>
<evidence type="ECO:0000313" key="13">
    <source>
        <dbReference type="EMBL" id="CEG09062.1"/>
    </source>
</evidence>
<evidence type="ECO:0000256" key="10">
    <source>
        <dbReference type="ARBA" id="ARBA00023136"/>
    </source>
</evidence>
<dbReference type="STRING" id="1035.BN961_02483"/>
<keyword evidence="3" id="KW-0444">Lipid biosynthesis</keyword>
<evidence type="ECO:0000256" key="3">
    <source>
        <dbReference type="ARBA" id="ARBA00022516"/>
    </source>
</evidence>
<feature type="domain" description="EamA" evidence="12">
    <location>
        <begin position="140"/>
        <end position="274"/>
    </location>
</feature>
<feature type="transmembrane region" description="Helical" evidence="11">
    <location>
        <begin position="202"/>
        <end position="224"/>
    </location>
</feature>
<feature type="transmembrane region" description="Helical" evidence="11">
    <location>
        <begin position="230"/>
        <end position="252"/>
    </location>
</feature>
<keyword evidence="4" id="KW-0997">Cell inner membrane</keyword>
<keyword evidence="5" id="KW-0441">Lipid A biosynthesis</keyword>
<evidence type="ECO:0000313" key="14">
    <source>
        <dbReference type="Proteomes" id="UP000035762"/>
    </source>
</evidence>
<dbReference type="InterPro" id="IPR000620">
    <property type="entry name" value="EamA_dom"/>
</dbReference>
<dbReference type="InterPro" id="IPR000390">
    <property type="entry name" value="Small_drug/metabolite_transptr"/>
</dbReference>
<dbReference type="PANTHER" id="PTHR30561:SF9">
    <property type="entry name" value="4-AMINO-4-DEOXY-L-ARABINOSE-PHOSPHOUNDECAPRENOL FLIPPASE SUBUNIT ARNF-RELATED"/>
    <property type="match status" value="1"/>
</dbReference>
<feature type="transmembrane region" description="Helical" evidence="11">
    <location>
        <begin position="140"/>
        <end position="158"/>
    </location>
</feature>
<dbReference type="GO" id="GO:0009103">
    <property type="term" value="P:lipopolysaccharide biosynthetic process"/>
    <property type="evidence" value="ECO:0007669"/>
    <property type="project" value="UniProtKB-KW"/>
</dbReference>
<dbReference type="SUPFAM" id="SSF103481">
    <property type="entry name" value="Multidrug resistance efflux transporter EmrE"/>
    <property type="match status" value="2"/>
</dbReference>
<dbReference type="GO" id="GO:0005886">
    <property type="term" value="C:plasma membrane"/>
    <property type="evidence" value="ECO:0007669"/>
    <property type="project" value="UniProtKB-SubCell"/>
</dbReference>
<evidence type="ECO:0000259" key="12">
    <source>
        <dbReference type="Pfam" id="PF00892"/>
    </source>
</evidence>
<feature type="transmembrane region" description="Helical" evidence="11">
    <location>
        <begin position="30"/>
        <end position="51"/>
    </location>
</feature>
<dbReference type="RefSeq" id="WP_009340215.1">
    <property type="nucleotide sequence ID" value="NZ_CCAZ020000001.1"/>
</dbReference>
<dbReference type="Gene3D" id="1.10.3730.20">
    <property type="match status" value="2"/>
</dbReference>
<gene>
    <name evidence="13" type="ORF">BN961_02483</name>
</gene>
<keyword evidence="6 11" id="KW-0812">Transmembrane</keyword>
<evidence type="ECO:0000256" key="6">
    <source>
        <dbReference type="ARBA" id="ARBA00022692"/>
    </source>
</evidence>
<dbReference type="PANTHER" id="PTHR30561">
    <property type="entry name" value="SMR FAMILY PROTON-DEPENDENT DRUG EFFLUX TRANSPORTER SUGE"/>
    <property type="match status" value="1"/>
</dbReference>
<protein>
    <submittedName>
        <fullName evidence="13">Phosphonate utilization associated putative membrane protein</fullName>
    </submittedName>
</protein>
<dbReference type="Pfam" id="PF00892">
    <property type="entry name" value="EamA"/>
    <property type="match status" value="2"/>
</dbReference>
<feature type="transmembrane region" description="Helical" evidence="11">
    <location>
        <begin position="259"/>
        <end position="276"/>
    </location>
</feature>
<dbReference type="InterPro" id="IPR037185">
    <property type="entry name" value="EmrE-like"/>
</dbReference>
<comment type="caution">
    <text evidence="13">The sequence shown here is derived from an EMBL/GenBank/DDBJ whole genome shotgun (WGS) entry which is preliminary data.</text>
</comment>
<feature type="transmembrane region" description="Helical" evidence="11">
    <location>
        <begin position="96"/>
        <end position="128"/>
    </location>
</feature>
<dbReference type="OrthoDB" id="9783707at2"/>
<sequence>MTIFVFSVVLFAAGLHAIWNAVVKGGSDKLLTTVLVTTWATLIAAVCLPFLPVPSRESWPFIGASTLLQIGYYVLVARTYHLADMSQTYPLMRGTAPLLVAITSVAFLGSHLSPSAWAGIAIICAGILAMAASGHANNRAGLMLALLNAGVIASYTLIDGYGVRLSGTPASYTLWIFLLTGIPLIAWAFVARRVDFKNYIAANWHLGLIGGAGTIISYGLALWAMTLAPVAVIAALRETSILFGTAISMFILKEQVSKVRMIAVCIIATGAGILRFA</sequence>
<evidence type="ECO:0000256" key="8">
    <source>
        <dbReference type="ARBA" id="ARBA00022989"/>
    </source>
</evidence>
<feature type="transmembrane region" description="Helical" evidence="11">
    <location>
        <begin position="58"/>
        <end position="76"/>
    </location>
</feature>
<dbReference type="GO" id="GO:0009245">
    <property type="term" value="P:lipid A biosynthetic process"/>
    <property type="evidence" value="ECO:0007669"/>
    <property type="project" value="UniProtKB-KW"/>
</dbReference>
<keyword evidence="2" id="KW-1003">Cell membrane</keyword>
<keyword evidence="8 11" id="KW-1133">Transmembrane helix</keyword>